<reference evidence="1 2" key="1">
    <citation type="submission" date="2021-03" db="EMBL/GenBank/DDBJ databases">
        <title>Sequencing the genomes of 1000 actinobacteria strains.</title>
        <authorList>
            <person name="Klenk H.-P."/>
        </authorList>
    </citation>
    <scope>NUCLEOTIDE SEQUENCE [LARGE SCALE GENOMIC DNA]</scope>
    <source>
        <strain evidence="1 2">DSM 14564</strain>
    </source>
</reference>
<evidence type="ECO:0000313" key="2">
    <source>
        <dbReference type="Proteomes" id="UP000698222"/>
    </source>
</evidence>
<accession>A0ABS4YF63</accession>
<proteinExistence type="predicted"/>
<name>A0ABS4YF63_9MICO</name>
<dbReference type="RefSeq" id="WP_209886492.1">
    <property type="nucleotide sequence ID" value="NZ_JAGIOC010000001.1"/>
</dbReference>
<keyword evidence="2" id="KW-1185">Reference proteome</keyword>
<dbReference type="EMBL" id="JAGIOC010000001">
    <property type="protein sequence ID" value="MBP2407406.1"/>
    <property type="molecule type" value="Genomic_DNA"/>
</dbReference>
<protein>
    <submittedName>
        <fullName evidence="1">Uncharacterized protein</fullName>
    </submittedName>
</protein>
<comment type="caution">
    <text evidence="1">The sequence shown here is derived from an EMBL/GenBank/DDBJ whole genome shotgun (WGS) entry which is preliminary data.</text>
</comment>
<organism evidence="1 2">
    <name type="scientific">Brachybacterium fresconis</name>
    <dbReference type="NCBI Taxonomy" id="173363"/>
    <lineage>
        <taxon>Bacteria</taxon>
        <taxon>Bacillati</taxon>
        <taxon>Actinomycetota</taxon>
        <taxon>Actinomycetes</taxon>
        <taxon>Micrococcales</taxon>
        <taxon>Dermabacteraceae</taxon>
        <taxon>Brachybacterium</taxon>
    </lineage>
</organism>
<dbReference type="Proteomes" id="UP000698222">
    <property type="component" value="Unassembled WGS sequence"/>
</dbReference>
<gene>
    <name evidence="1" type="ORF">JOF44_000309</name>
</gene>
<sequence>MAAPMNYATSAQLCTLLDQMIWARCAKEQARPRHRVRLHALPPTMWIRPARGVGGHKANRTGTLPATIAWRDGALRAADPARVDSVAAGWSVDAAGIHLDGAIDLAEGHGELGRPTGAMWPTHRAPLLSAYEATRLLDEFIEHGELARWTMLTHLERFAHECVHHVADSICREITGVEDHEAAGRLLDDQQLDLVVTHVVYGSSGPDSRILRSLDRCLDPATTRNVDPIRYLSTQIRRDLADQVRVAVGDPQVGPRVRRVARSLGIGAGLEQIISRYNDLHPSDRVSTTRAIRALTVAPSLESTAVRTVFEARDV</sequence>
<evidence type="ECO:0000313" key="1">
    <source>
        <dbReference type="EMBL" id="MBP2407406.1"/>
    </source>
</evidence>